<protein>
    <submittedName>
        <fullName evidence="2">Uncharacterized protein</fullName>
    </submittedName>
</protein>
<name>A0AA36H7L7_CYLNA</name>
<sequence length="714" mass="80900">MASTVRCLKGLVAKRNDAAMNWLQDSMQALTDIQAKESARRIKTCERYIELLETSLTKLTKAFDEAPETTEEEEDHLDKYIEKTQATIMKLHDHRTQLEETLEDIGIEADDRSSPYADTSPIDEGASRTFEPETATTLLLRQRHTAAPLHPEGTTMHELRNYDSREARDLMQMMNQHFETLVREMENGFKAIREEINRHHDKTQGVNAHREHPTLARTMQPRDKVKRGHVKNRRLRGISLTTSQRRSNTVTSLQKERSSKELRRNIALASEETQKQLKPSSLHGQRIQTLARSKEKETQKWVKRKKPKPALRVFAGHAGAYELHSYQFTRPSRHGAKHSNARESTSDEKYGQGQRQAHTRPKNRTVDTIRKLARREESQSAGEKAITVLERGYYYAKPSPSALAYFERLSKDISWWYAPDNAYMTSLCELSGLAKCGGLPFSLITNWYWLHADPTNTSPSFIQFDGETNLGGKLGKMRQLGFYFLKEDGKTCDRKSVENAYKLLNERTSSWSHLASSSQKQFKFYQEIVDSMYSNSWTRWFLNSVAAVSPSATGPFSVPSFIGQPQPLISAELELLEVVYKGSSASTFGTVELTFKYLVGGTRVDTGLEDLEVTAMMNGDFCEKAAVNQSAALSRAVDQSVPLPIYAQGSLGTIVARLDAEAMYRRCHYLYYADEVKSKQCGVRSSPIAKDAQPLLLSEFPDAANSFLSYQISP</sequence>
<dbReference type="PANTHER" id="PTHR31967:SF9">
    <property type="entry name" value="NUCLEOTIDE-DIPHOSPHO-SUGAR TRANSFERASE DOMAIN-CONTAINING PROTEIN"/>
    <property type="match status" value="1"/>
</dbReference>
<proteinExistence type="predicted"/>
<comment type="caution">
    <text evidence="2">The sequence shown here is derived from an EMBL/GenBank/DDBJ whole genome shotgun (WGS) entry which is preliminary data.</text>
</comment>
<feature type="region of interest" description="Disordered" evidence="1">
    <location>
        <begin position="328"/>
        <end position="367"/>
    </location>
</feature>
<dbReference type="EMBL" id="CATQJL010000316">
    <property type="protein sequence ID" value="CAJ0605018.1"/>
    <property type="molecule type" value="Genomic_DNA"/>
</dbReference>
<gene>
    <name evidence="2" type="ORF">CYNAS_LOCUS17001</name>
</gene>
<dbReference type="PANTHER" id="PTHR31967">
    <property type="entry name" value="GROUNDHOG (HEDGEHOG-LIKE FAMILY)-RELATED"/>
    <property type="match status" value="1"/>
</dbReference>
<accession>A0AA36H7L7</accession>
<evidence type="ECO:0000256" key="1">
    <source>
        <dbReference type="SAM" id="MobiDB-lite"/>
    </source>
</evidence>
<evidence type="ECO:0000313" key="3">
    <source>
        <dbReference type="Proteomes" id="UP001176961"/>
    </source>
</evidence>
<keyword evidence="3" id="KW-1185">Reference proteome</keyword>
<organism evidence="2 3">
    <name type="scientific">Cylicocyclus nassatus</name>
    <name type="common">Nematode worm</name>
    <dbReference type="NCBI Taxonomy" id="53992"/>
    <lineage>
        <taxon>Eukaryota</taxon>
        <taxon>Metazoa</taxon>
        <taxon>Ecdysozoa</taxon>
        <taxon>Nematoda</taxon>
        <taxon>Chromadorea</taxon>
        <taxon>Rhabditida</taxon>
        <taxon>Rhabditina</taxon>
        <taxon>Rhabditomorpha</taxon>
        <taxon>Strongyloidea</taxon>
        <taxon>Strongylidae</taxon>
        <taxon>Cylicocyclus</taxon>
    </lineage>
</organism>
<feature type="region of interest" description="Disordered" evidence="1">
    <location>
        <begin position="238"/>
        <end position="259"/>
    </location>
</feature>
<dbReference type="Proteomes" id="UP001176961">
    <property type="component" value="Unassembled WGS sequence"/>
</dbReference>
<reference evidence="2" key="1">
    <citation type="submission" date="2023-07" db="EMBL/GenBank/DDBJ databases">
        <authorList>
            <consortium name="CYATHOMIX"/>
        </authorList>
    </citation>
    <scope>NUCLEOTIDE SEQUENCE</scope>
    <source>
        <strain evidence="2">N/A</strain>
    </source>
</reference>
<dbReference type="AlphaFoldDB" id="A0AA36H7L7"/>
<feature type="compositionally biased region" description="Polar residues" evidence="1">
    <location>
        <begin position="239"/>
        <end position="253"/>
    </location>
</feature>
<evidence type="ECO:0000313" key="2">
    <source>
        <dbReference type="EMBL" id="CAJ0605018.1"/>
    </source>
</evidence>
<feature type="compositionally biased region" description="Basic and acidic residues" evidence="1">
    <location>
        <begin position="340"/>
        <end position="350"/>
    </location>
</feature>